<dbReference type="SUPFAM" id="SSF50494">
    <property type="entry name" value="Trypsin-like serine proteases"/>
    <property type="match status" value="1"/>
</dbReference>
<sequence>MFLSGIIGVCCLAYVYGQQVYNVPVRHGQPYEDIKSPGYSKTPMPYGSSVQWNFVVESDSFIKVLCDDLRMGQNEPWTDECKHVYISFDEGNGETKVCGMNKHRYKYVSKGARLTVRMVSTSSGSGFMKCTAYNIREPSPTIMNLETNGKVQLIRTPKMPVPNFDQLWIINSIPGSRISFQCNFALDNFNPCYKNIITVDNGEEIKEYCGVEDKLIIITKKNYGKMRINLDEIGERKVTCIVQSVSGPSPNEHENVALRDEVDSSEHGVTSGSRQTSCKCGWVNRTPRRIIYGMEAGMHEFPWMVLLNVYFTTGDVREFFYCGASIITSRHVLTAAHCLVHQITKKLALPEDVFIRLAVHNSQQTSEKEQQLIAKEVFLHENYLKTATYDIAIIFTNEEIEFNDVVGPICLTKEDLPVLNKHLKIMGWGETEHQTGSDILLKSKAVVMDNLICNGLPEWEICTHTVPSTPCYGDSGGPLVWLEPDTNRYTQISLVSRGSNKICQYGLAISTKVSYFYDWIQKIIKNTDSSQNVCQKV</sequence>
<feature type="disulfide bond" evidence="3">
    <location>
        <begin position="81"/>
        <end position="98"/>
    </location>
</feature>
<dbReference type="InterPro" id="IPR043504">
    <property type="entry name" value="Peptidase_S1_PA_chymotrypsin"/>
</dbReference>
<dbReference type="PROSITE" id="PS00135">
    <property type="entry name" value="TRYPSIN_SER"/>
    <property type="match status" value="1"/>
</dbReference>
<feature type="domain" description="Peptidase S1" evidence="7">
    <location>
        <begin position="290"/>
        <end position="525"/>
    </location>
</feature>
<keyword evidence="4" id="KW-0378">Hydrolase</keyword>
<comment type="caution">
    <text evidence="3">Lacks conserved residue(s) required for the propagation of feature annotation.</text>
</comment>
<dbReference type="Pfam" id="PF00089">
    <property type="entry name" value="Trypsin"/>
    <property type="match status" value="1"/>
</dbReference>
<dbReference type="InterPro" id="IPR001254">
    <property type="entry name" value="Trypsin_dom"/>
</dbReference>
<dbReference type="PROSITE" id="PS50240">
    <property type="entry name" value="TRYPSIN_DOM"/>
    <property type="match status" value="1"/>
</dbReference>
<dbReference type="FunFam" id="2.40.10.10:FF:000068">
    <property type="entry name" value="transmembrane protease serine 2"/>
    <property type="match status" value="1"/>
</dbReference>
<dbReference type="EMBL" id="PP510807">
    <property type="protein sequence ID" value="WXH71732.1"/>
    <property type="molecule type" value="mRNA"/>
</dbReference>
<reference evidence="8" key="1">
    <citation type="submission" date="2024-03" db="EMBL/GenBank/DDBJ databases">
        <authorList>
            <person name="Jin J.A."/>
            <person name="King G.A."/>
            <person name="Walker A."/>
        </authorList>
    </citation>
    <scope>NUCLEOTIDE SEQUENCE</scope>
</reference>
<dbReference type="PANTHER" id="PTHR24256">
    <property type="entry name" value="TRYPTASE-RELATED"/>
    <property type="match status" value="1"/>
</dbReference>
<feature type="disulfide bond" evidence="3">
    <location>
        <begin position="192"/>
        <end position="209"/>
    </location>
</feature>
<dbReference type="InterPro" id="IPR018114">
    <property type="entry name" value="TRYPSIN_HIS"/>
</dbReference>
<dbReference type="InterPro" id="IPR051487">
    <property type="entry name" value="Ser/Thr_Proteases_Immune/Dev"/>
</dbReference>
<evidence type="ECO:0000256" key="4">
    <source>
        <dbReference type="RuleBase" id="RU363034"/>
    </source>
</evidence>
<dbReference type="InterPro" id="IPR033116">
    <property type="entry name" value="TRYPSIN_SER"/>
</dbReference>
<evidence type="ECO:0000259" key="7">
    <source>
        <dbReference type="PROSITE" id="PS50240"/>
    </source>
</evidence>
<keyword evidence="4 8" id="KW-0645">Protease</keyword>
<evidence type="ECO:0000256" key="5">
    <source>
        <dbReference type="SAM" id="SignalP"/>
    </source>
</evidence>
<feature type="chain" id="PRO_5044282603" evidence="5">
    <location>
        <begin position="18"/>
        <end position="537"/>
    </location>
</feature>
<dbReference type="Gene3D" id="2.60.120.290">
    <property type="entry name" value="Spermadhesin, CUB domain"/>
    <property type="match status" value="1"/>
</dbReference>
<feature type="domain" description="CUB" evidence="6">
    <location>
        <begin position="11"/>
        <end position="127"/>
    </location>
</feature>
<evidence type="ECO:0000256" key="2">
    <source>
        <dbReference type="ARBA" id="ARBA00024195"/>
    </source>
</evidence>
<evidence type="ECO:0000259" key="6">
    <source>
        <dbReference type="PROSITE" id="PS01180"/>
    </source>
</evidence>
<dbReference type="InterPro" id="IPR000859">
    <property type="entry name" value="CUB_dom"/>
</dbReference>
<dbReference type="AlphaFoldDB" id="A0AB38ZE81"/>
<dbReference type="PROSITE" id="PS01180">
    <property type="entry name" value="CUB"/>
    <property type="match status" value="2"/>
</dbReference>
<organism evidence="8">
    <name type="scientific">Ectomocoris sp</name>
    <dbReference type="NCBI Taxonomy" id="3104572"/>
    <lineage>
        <taxon>Eukaryota</taxon>
        <taxon>Metazoa</taxon>
        <taxon>Ecdysozoa</taxon>
        <taxon>Arthropoda</taxon>
        <taxon>Hexapoda</taxon>
        <taxon>Insecta</taxon>
        <taxon>Pterygota</taxon>
        <taxon>Neoptera</taxon>
        <taxon>Paraneoptera</taxon>
        <taxon>Hemiptera</taxon>
        <taxon>Heteroptera</taxon>
        <taxon>Panheteroptera</taxon>
        <taxon>Cimicomorpha</taxon>
        <taxon>Reduviidae</taxon>
        <taxon>Peiratinae</taxon>
        <taxon>Ectomocoris</taxon>
    </lineage>
</organism>
<keyword evidence="4" id="KW-0720">Serine protease</keyword>
<evidence type="ECO:0000256" key="1">
    <source>
        <dbReference type="ARBA" id="ARBA00023157"/>
    </source>
</evidence>
<dbReference type="SUPFAM" id="SSF49854">
    <property type="entry name" value="Spermadhesin, CUB domain"/>
    <property type="match status" value="1"/>
</dbReference>
<dbReference type="GO" id="GO:0006508">
    <property type="term" value="P:proteolysis"/>
    <property type="evidence" value="ECO:0007669"/>
    <property type="project" value="UniProtKB-KW"/>
</dbReference>
<name>A0AB38ZE81_9HEMI</name>
<comment type="similarity">
    <text evidence="2">Belongs to the peptidase S1 family. CLIP subfamily.</text>
</comment>
<feature type="signal peptide" evidence="5">
    <location>
        <begin position="1"/>
        <end position="17"/>
    </location>
</feature>
<dbReference type="InterPro" id="IPR009003">
    <property type="entry name" value="Peptidase_S1_PA"/>
</dbReference>
<feature type="domain" description="CUB" evidence="6">
    <location>
        <begin position="130"/>
        <end position="210"/>
    </location>
</feature>
<dbReference type="PRINTS" id="PR00722">
    <property type="entry name" value="CHYMOTRYPSIN"/>
</dbReference>
<dbReference type="SMART" id="SM00020">
    <property type="entry name" value="Tryp_SPc"/>
    <property type="match status" value="1"/>
</dbReference>
<proteinExistence type="evidence at transcript level"/>
<protein>
    <submittedName>
        <fullName evidence="8">Venom S1 protease 19</fullName>
    </submittedName>
</protein>
<evidence type="ECO:0000313" key="8">
    <source>
        <dbReference type="EMBL" id="WXH71732.1"/>
    </source>
</evidence>
<evidence type="ECO:0000256" key="3">
    <source>
        <dbReference type="PROSITE-ProRule" id="PRU00059"/>
    </source>
</evidence>
<dbReference type="InterPro" id="IPR001314">
    <property type="entry name" value="Peptidase_S1A"/>
</dbReference>
<dbReference type="InterPro" id="IPR035914">
    <property type="entry name" value="Sperma_CUB_dom_sf"/>
</dbReference>
<dbReference type="CDD" id="cd00190">
    <property type="entry name" value="Tryp_SPc"/>
    <property type="match status" value="1"/>
</dbReference>
<keyword evidence="5" id="KW-0732">Signal</keyword>
<dbReference type="GO" id="GO:0004252">
    <property type="term" value="F:serine-type endopeptidase activity"/>
    <property type="evidence" value="ECO:0007669"/>
    <property type="project" value="InterPro"/>
</dbReference>
<dbReference type="PROSITE" id="PS00134">
    <property type="entry name" value="TRYPSIN_HIS"/>
    <property type="match status" value="1"/>
</dbReference>
<accession>A0AB38ZE81</accession>
<keyword evidence="1 3" id="KW-1015">Disulfide bond</keyword>
<dbReference type="Gene3D" id="2.40.10.10">
    <property type="entry name" value="Trypsin-like serine proteases"/>
    <property type="match status" value="1"/>
</dbReference>